<feature type="compositionally biased region" description="Polar residues" evidence="7">
    <location>
        <begin position="657"/>
        <end position="688"/>
    </location>
</feature>
<gene>
    <name evidence="9" type="ORF">CC1G_12380</name>
</gene>
<feature type="region of interest" description="Disordered" evidence="7">
    <location>
        <begin position="110"/>
        <end position="183"/>
    </location>
</feature>
<keyword evidence="4 5" id="KW-0539">Nucleus</keyword>
<feature type="compositionally biased region" description="Low complexity" evidence="7">
    <location>
        <begin position="706"/>
        <end position="719"/>
    </location>
</feature>
<comment type="subcellular location">
    <subcellularLocation>
        <location evidence="1 5 6">Nucleus</location>
    </subcellularLocation>
</comment>
<dbReference type="PANTHER" id="PTHR24208">
    <property type="entry name" value="LIM/HOMEOBOX PROTEIN LHX"/>
    <property type="match status" value="1"/>
</dbReference>
<dbReference type="GO" id="GO:0000981">
    <property type="term" value="F:DNA-binding transcription factor activity, RNA polymerase II-specific"/>
    <property type="evidence" value="ECO:0007669"/>
    <property type="project" value="TreeGrafter"/>
</dbReference>
<dbReference type="InterPro" id="IPR050453">
    <property type="entry name" value="LIM_Homeobox_TF"/>
</dbReference>
<dbReference type="eggNOG" id="KOG0849">
    <property type="taxonomic scope" value="Eukaryota"/>
</dbReference>
<feature type="compositionally biased region" description="Low complexity" evidence="7">
    <location>
        <begin position="364"/>
        <end position="373"/>
    </location>
</feature>
<feature type="region of interest" description="Disordered" evidence="7">
    <location>
        <begin position="748"/>
        <end position="776"/>
    </location>
</feature>
<dbReference type="CDD" id="cd00086">
    <property type="entry name" value="homeodomain"/>
    <property type="match status" value="1"/>
</dbReference>
<dbReference type="InParanoid" id="A8P4I9"/>
<comment type="caution">
    <text evidence="9">The sequence shown here is derived from an EMBL/GenBank/DDBJ whole genome shotgun (WGS) entry which is preliminary data.</text>
</comment>
<dbReference type="InterPro" id="IPR009057">
    <property type="entry name" value="Homeodomain-like_sf"/>
</dbReference>
<feature type="region of interest" description="Disordered" evidence="7">
    <location>
        <begin position="284"/>
        <end position="325"/>
    </location>
</feature>
<feature type="compositionally biased region" description="Gly residues" evidence="7">
    <location>
        <begin position="302"/>
        <end position="314"/>
    </location>
</feature>
<reference evidence="9 10" key="1">
    <citation type="journal article" date="2010" name="Proc. Natl. Acad. Sci. U.S.A.">
        <title>Insights into evolution of multicellular fungi from the assembled chromosomes of the mushroom Coprinopsis cinerea (Coprinus cinereus).</title>
        <authorList>
            <person name="Stajich J.E."/>
            <person name="Wilke S.K."/>
            <person name="Ahren D."/>
            <person name="Au C.H."/>
            <person name="Birren B.W."/>
            <person name="Borodovsky M."/>
            <person name="Burns C."/>
            <person name="Canback B."/>
            <person name="Casselton L.A."/>
            <person name="Cheng C.K."/>
            <person name="Deng J."/>
            <person name="Dietrich F.S."/>
            <person name="Fargo D.C."/>
            <person name="Farman M.L."/>
            <person name="Gathman A.C."/>
            <person name="Goldberg J."/>
            <person name="Guigo R."/>
            <person name="Hoegger P.J."/>
            <person name="Hooker J.B."/>
            <person name="Huggins A."/>
            <person name="James T.Y."/>
            <person name="Kamada T."/>
            <person name="Kilaru S."/>
            <person name="Kodira C."/>
            <person name="Kues U."/>
            <person name="Kupfer D."/>
            <person name="Kwan H.S."/>
            <person name="Lomsadze A."/>
            <person name="Li W."/>
            <person name="Lilly W.W."/>
            <person name="Ma L.J."/>
            <person name="Mackey A.J."/>
            <person name="Manning G."/>
            <person name="Martin F."/>
            <person name="Muraguchi H."/>
            <person name="Natvig D.O."/>
            <person name="Palmerini H."/>
            <person name="Ramesh M.A."/>
            <person name="Rehmeyer C.J."/>
            <person name="Roe B.A."/>
            <person name="Shenoy N."/>
            <person name="Stanke M."/>
            <person name="Ter-Hovhannisyan V."/>
            <person name="Tunlid A."/>
            <person name="Velagapudi R."/>
            <person name="Vision T.J."/>
            <person name="Zeng Q."/>
            <person name="Zolan M.E."/>
            <person name="Pukkila P.J."/>
        </authorList>
    </citation>
    <scope>NUCLEOTIDE SEQUENCE [LARGE SCALE GENOMIC DNA]</scope>
    <source>
        <strain evidence="10">Okayama-7 / 130 / ATCC MYA-4618 / FGSC 9003</strain>
    </source>
</reference>
<feature type="compositionally biased region" description="Low complexity" evidence="7">
    <location>
        <begin position="633"/>
        <end position="643"/>
    </location>
</feature>
<dbReference type="InterPro" id="IPR001356">
    <property type="entry name" value="HD"/>
</dbReference>
<evidence type="ECO:0000256" key="1">
    <source>
        <dbReference type="ARBA" id="ARBA00004123"/>
    </source>
</evidence>
<feature type="compositionally biased region" description="Polar residues" evidence="7">
    <location>
        <begin position="11"/>
        <end position="54"/>
    </location>
</feature>
<keyword evidence="10" id="KW-1185">Reference proteome</keyword>
<evidence type="ECO:0000259" key="8">
    <source>
        <dbReference type="PROSITE" id="PS50071"/>
    </source>
</evidence>
<feature type="region of interest" description="Disordered" evidence="7">
    <location>
        <begin position="364"/>
        <end position="394"/>
    </location>
</feature>
<dbReference type="RefSeq" id="XP_001838757.2">
    <property type="nucleotide sequence ID" value="XM_001838705.2"/>
</dbReference>
<evidence type="ECO:0000256" key="2">
    <source>
        <dbReference type="ARBA" id="ARBA00023125"/>
    </source>
</evidence>
<keyword evidence="3 5" id="KW-0371">Homeobox</keyword>
<dbReference type="Proteomes" id="UP000001861">
    <property type="component" value="Unassembled WGS sequence"/>
</dbReference>
<feature type="region of interest" description="Disordered" evidence="7">
    <location>
        <begin position="624"/>
        <end position="645"/>
    </location>
</feature>
<dbReference type="VEuPathDB" id="FungiDB:CC1G_12380"/>
<proteinExistence type="predicted"/>
<protein>
    <recommendedName>
        <fullName evidence="8">Homeobox domain-containing protein</fullName>
    </recommendedName>
</protein>
<feature type="compositionally biased region" description="Basic residues" evidence="7">
    <location>
        <begin position="125"/>
        <end position="134"/>
    </location>
</feature>
<dbReference type="EMBL" id="AACS02000004">
    <property type="protein sequence ID" value="EAU83072.2"/>
    <property type="molecule type" value="Genomic_DNA"/>
</dbReference>
<feature type="compositionally biased region" description="Pro residues" evidence="7">
    <location>
        <begin position="156"/>
        <end position="167"/>
    </location>
</feature>
<dbReference type="GO" id="GO:0005634">
    <property type="term" value="C:nucleus"/>
    <property type="evidence" value="ECO:0007669"/>
    <property type="project" value="UniProtKB-SubCell"/>
</dbReference>
<evidence type="ECO:0000256" key="6">
    <source>
        <dbReference type="RuleBase" id="RU000682"/>
    </source>
</evidence>
<dbReference type="SMART" id="SM00389">
    <property type="entry name" value="HOX"/>
    <property type="match status" value="1"/>
</dbReference>
<dbReference type="OrthoDB" id="6159439at2759"/>
<accession>A8P4I9</accession>
<feature type="compositionally biased region" description="Low complexity" evidence="7">
    <location>
        <begin position="291"/>
        <end position="301"/>
    </location>
</feature>
<feature type="region of interest" description="Disordered" evidence="7">
    <location>
        <begin position="1"/>
        <end position="73"/>
    </location>
</feature>
<feature type="region of interest" description="Disordered" evidence="7">
    <location>
        <begin position="657"/>
        <end position="736"/>
    </location>
</feature>
<dbReference type="PANTHER" id="PTHR24208:SF166">
    <property type="entry name" value="LIM HOMEOBOX TRANSCRIPTION FACTOR 1 ALPHA, ISOFORM B"/>
    <property type="match status" value="1"/>
</dbReference>
<dbReference type="KEGG" id="cci:CC1G_12380"/>
<dbReference type="GO" id="GO:0000977">
    <property type="term" value="F:RNA polymerase II transcription regulatory region sequence-specific DNA binding"/>
    <property type="evidence" value="ECO:0007669"/>
    <property type="project" value="TreeGrafter"/>
</dbReference>
<dbReference type="OMA" id="SHADPMI"/>
<feature type="domain" description="Homeobox" evidence="8">
    <location>
        <begin position="60"/>
        <end position="120"/>
    </location>
</feature>
<evidence type="ECO:0000313" key="9">
    <source>
        <dbReference type="EMBL" id="EAU83072.2"/>
    </source>
</evidence>
<dbReference type="PROSITE" id="PS50071">
    <property type="entry name" value="HOMEOBOX_2"/>
    <property type="match status" value="1"/>
</dbReference>
<dbReference type="Gene3D" id="1.10.10.60">
    <property type="entry name" value="Homeodomain-like"/>
    <property type="match status" value="1"/>
</dbReference>
<dbReference type="SUPFAM" id="SSF46689">
    <property type="entry name" value="Homeodomain-like"/>
    <property type="match status" value="1"/>
</dbReference>
<sequence>MDPSQPRMLTPLQSASSPYYESIDGSSAAPSPATSEYTEPSSSQGAASTSNASMTDAPAPKPKQKRSRVNHVQLKRLEELFAMDPAPPPMVRKEIAEELQMSERQTQIWFQNRRAKEKNITGAAKRQRRSKHAPKPVSAPTTRRSTPEARVISRPPLLPAPSPPLPQPSASQPLTRSITPPPPLTTGFDFELQHLLNETSPVTIIPATHLRIGTWKRVADTKYSLVTYTCPARRCLTWYINSNNRGFKMDVPYSIILEASFDHVSPGVGRASFILSRPPYFYIEPQRSSEPSPDGTATPTAGGDGSAGGVGSGTRSGRRPFEWASCGDWTEDQQGTQNLLQQLTGQAAQLAHLVRTIHNSISSASSRNVQSSSPTHYACAAGTPSSQSFVSTTPPTLADATALPATPVGYAHSPAEYGHSPITPIEPGQVVTSRAPLYHAPVPFKPGAMEPVIYYEGSEAGTPMNPGLEQDPAATASMTGQAVVGGHAYQQQVQGGYDQAYHVGMGASEGHSAAVAPPAVAPPSIASQAHSGAEQPSYGYYSDRTNQPPAVDTGMQGYASGHGHGSHLSPVEHNPLGQGYPVGTSGQYELVSYPTAAGNASGVAGYHHAQPTALDSSHVVPSYSAGGYIPDGQQQQQQLQQMQAVDQYSTSTATTLYNSNHSLSQPNLHSHSTSQAHSNLHSYSTTDSALHPSSGVPDPNSNSRFHVQQQQQQQQQQYRPRQHSHSRSHSHSHLQPLHQVHQQLGEMGQQQVPDQTLHHSHSHLRSHSYSHSLSHSQSVNFGSSALEASGEYGSSHSHSQWL</sequence>
<organism evidence="9 10">
    <name type="scientific">Coprinopsis cinerea (strain Okayama-7 / 130 / ATCC MYA-4618 / FGSC 9003)</name>
    <name type="common">Inky cap fungus</name>
    <name type="synonym">Hormographiella aspergillata</name>
    <dbReference type="NCBI Taxonomy" id="240176"/>
    <lineage>
        <taxon>Eukaryota</taxon>
        <taxon>Fungi</taxon>
        <taxon>Dikarya</taxon>
        <taxon>Basidiomycota</taxon>
        <taxon>Agaricomycotina</taxon>
        <taxon>Agaricomycetes</taxon>
        <taxon>Agaricomycetidae</taxon>
        <taxon>Agaricales</taxon>
        <taxon>Agaricineae</taxon>
        <taxon>Psathyrellaceae</taxon>
        <taxon>Coprinopsis</taxon>
    </lineage>
</organism>
<evidence type="ECO:0000256" key="4">
    <source>
        <dbReference type="ARBA" id="ARBA00023242"/>
    </source>
</evidence>
<dbReference type="AlphaFoldDB" id="A8P4I9"/>
<evidence type="ECO:0000313" key="10">
    <source>
        <dbReference type="Proteomes" id="UP000001861"/>
    </source>
</evidence>
<dbReference type="Pfam" id="PF00046">
    <property type="entry name" value="Homeodomain"/>
    <property type="match status" value="1"/>
</dbReference>
<dbReference type="HOGENOM" id="CLU_350898_0_0_1"/>
<keyword evidence="2 5" id="KW-0238">DNA-binding</keyword>
<evidence type="ECO:0000256" key="7">
    <source>
        <dbReference type="SAM" id="MobiDB-lite"/>
    </source>
</evidence>
<feature type="DNA-binding region" description="Homeobox" evidence="5">
    <location>
        <begin position="62"/>
        <end position="121"/>
    </location>
</feature>
<feature type="compositionally biased region" description="Basic residues" evidence="7">
    <location>
        <begin position="720"/>
        <end position="732"/>
    </location>
</feature>
<name>A8P4I9_COPC7</name>
<feature type="region of interest" description="Disordered" evidence="7">
    <location>
        <begin position="514"/>
        <end position="538"/>
    </location>
</feature>
<evidence type="ECO:0000256" key="5">
    <source>
        <dbReference type="PROSITE-ProRule" id="PRU00108"/>
    </source>
</evidence>
<dbReference type="InterPro" id="IPR057939">
    <property type="entry name" value="TRF2_HOY1_PH"/>
</dbReference>
<evidence type="ECO:0000256" key="3">
    <source>
        <dbReference type="ARBA" id="ARBA00023155"/>
    </source>
</evidence>
<feature type="compositionally biased region" description="Basic residues" evidence="7">
    <location>
        <begin position="758"/>
        <end position="768"/>
    </location>
</feature>
<dbReference type="Pfam" id="PF24818">
    <property type="entry name" value="PH_TRF2_HOY1"/>
    <property type="match status" value="1"/>
</dbReference>
<dbReference type="GeneID" id="6015351"/>
<dbReference type="STRING" id="240176.A8P4I9"/>